<organism evidence="2 3">
    <name type="scientific">Dryococelus australis</name>
    <dbReference type="NCBI Taxonomy" id="614101"/>
    <lineage>
        <taxon>Eukaryota</taxon>
        <taxon>Metazoa</taxon>
        <taxon>Ecdysozoa</taxon>
        <taxon>Arthropoda</taxon>
        <taxon>Hexapoda</taxon>
        <taxon>Insecta</taxon>
        <taxon>Pterygota</taxon>
        <taxon>Neoptera</taxon>
        <taxon>Polyneoptera</taxon>
        <taxon>Phasmatodea</taxon>
        <taxon>Verophasmatodea</taxon>
        <taxon>Anareolatae</taxon>
        <taxon>Phasmatidae</taxon>
        <taxon>Eurycanthinae</taxon>
        <taxon>Dryococelus</taxon>
    </lineage>
</organism>
<evidence type="ECO:0000313" key="2">
    <source>
        <dbReference type="EMBL" id="KAJ8898574.1"/>
    </source>
</evidence>
<feature type="domain" description="Mutator-like transposase" evidence="1">
    <location>
        <begin position="295"/>
        <end position="384"/>
    </location>
</feature>
<accession>A0ABQ9IPD7</accession>
<dbReference type="Pfam" id="PF20700">
    <property type="entry name" value="Mutator"/>
    <property type="match status" value="2"/>
</dbReference>
<evidence type="ECO:0000259" key="1">
    <source>
        <dbReference type="Pfam" id="PF20700"/>
    </source>
</evidence>
<sequence>MQLGGEASPMARRYELSPAGMCCKVQAVEFIRNSSYFWRHKLPFRVYSIGGRFNLRPCESEEGNMGTYFMFCQDCSRTSKSRTLCPDYVSSSGQSGGCTSRHLGVVSTEASPPEPTLTPFRPRIKHCGSIGRPDCLATWWWLYRTIAWGTLAKVKFVVKKGWDVGGGEGERTTGMTCFHLGQNKEWGKWRITEKTCQPVALSEYNSHMPKSEKKSDSPCVEVSASVDAQTDNEILSQTVTQKHNIYVFDSHQQKMQGRRIVDIHFFYISSLKELDSHNQMGCTLKDMDVVSEKRYREMDVNTAAVSGTISSGGRHAQLEEVFSAMDVPALSSKAFHKYHNIVCDAWEATAFEEMQTAALGVARLAKEKGEIDSDGILMIMVVADPNVPTEPTTLPCMEWYLLNSTYRHMIFSMHVLKKNYKWPRPDLGLKRAQDAPAAGLEELWDGPKAAIVGHRNGKVLYIGVKNKYCYTCRKATLEKKDPREHYCCKNCGREQSSTSMEAAVIKGFCKSQDMYGLKYTKLIADEDNSVYKKILDTRPYTNTTVEKIECTNHLLRNFCNKLKDIATTCDKTQNTVLIRKKSGITYFGLDLPRNEDTSFYMKVEELRKDILNCASHIFGEHKQGKERNYFCKSEKSENYVPALQKCNLFQKVQNVVRCMSNQSRSLIHKVNSNRVEHYNAAVAKFAGHTKEDVREQLFAPNTGMPLYKIHQFMYKKSPGIFVRTWSIEGNEECKQEKKKNSQYKKKLFSRTEADKDYGPNVERPDLDPETLNNCLTILQRESGEYREQRRNILTAFNFGRVCRMLPLTSSASTVKTMLYNHVECESLGYGRENKIRATAEIESKLNLKIHECVKKVFAFLRTFPHRFVLMRFGSFCRTPKGNHSQLFRSEDSFRLLRHAVSPLLPTPPQKPAVWKVVQCLKPPTYSNTFNCAPNPCSAGNYSQAAAPLPLQRTHHDDACFQAIRGEVLDAKTVTRHYLLGSKTVVNISLFCGGLACDLCPLSFTLFHVIFCDVSSSSSGVARWIHCFKLSEYPPRPRVAARAYTVLTSVLEQHKAEGYSVQCPGELRLSAFYTAVLIDEHKSSQACSAAAKEGHDKHYYPHHNEDVCWERVTYSHYHAVVFLQCSAAAKEGHDKHYYPHHNEDVCWERVTYSHYHAVVFLQCSAAAKEGHDKHYYPHHNEDVCWERVTYSHYHAVVFLQCSAAAKEGHDKHYYPHHNEDVCWERVTYSHYHAVVFLQCSAAAKEGHDKHYYPHHNEDDWRNKELPMHKTGQLGRDVCGCVGSLCMQAPGAVTREGSRPLTADRLARPLRRLGKNTGCISDVTYERLRYRISWGEGNSWLSSHTLEQCVHLVQWAAHKLHVKPLLISDVAHTALLTSPNPLKLSCLTRLSSAGAEKPRKGI</sequence>
<comment type="caution">
    <text evidence="2">The sequence shown here is derived from an EMBL/GenBank/DDBJ whole genome shotgun (WGS) entry which is preliminary data.</text>
</comment>
<gene>
    <name evidence="2" type="ORF">PR048_003934</name>
</gene>
<feature type="domain" description="Mutator-like transposase" evidence="1">
    <location>
        <begin position="449"/>
        <end position="631"/>
    </location>
</feature>
<protein>
    <recommendedName>
        <fullName evidence="1">Mutator-like transposase domain-containing protein</fullName>
    </recommendedName>
</protein>
<reference evidence="2 3" key="1">
    <citation type="submission" date="2023-02" db="EMBL/GenBank/DDBJ databases">
        <title>LHISI_Scaffold_Assembly.</title>
        <authorList>
            <person name="Stuart O.P."/>
            <person name="Cleave R."/>
            <person name="Magrath M.J.L."/>
            <person name="Mikheyev A.S."/>
        </authorList>
    </citation>
    <scope>NUCLEOTIDE SEQUENCE [LARGE SCALE GENOMIC DNA]</scope>
    <source>
        <strain evidence="2">Daus_M_001</strain>
        <tissue evidence="2">Leg muscle</tissue>
    </source>
</reference>
<name>A0ABQ9IPD7_9NEOP</name>
<keyword evidence="3" id="KW-1185">Reference proteome</keyword>
<evidence type="ECO:0000313" key="3">
    <source>
        <dbReference type="Proteomes" id="UP001159363"/>
    </source>
</evidence>
<dbReference type="InterPro" id="IPR049012">
    <property type="entry name" value="Mutator_transp_dom"/>
</dbReference>
<dbReference type="Proteomes" id="UP001159363">
    <property type="component" value="Chromosome 1"/>
</dbReference>
<dbReference type="EMBL" id="JARBHB010000001">
    <property type="protein sequence ID" value="KAJ8898574.1"/>
    <property type="molecule type" value="Genomic_DNA"/>
</dbReference>
<proteinExistence type="predicted"/>